<evidence type="ECO:0000313" key="2">
    <source>
        <dbReference type="EMBL" id="SCL19213.1"/>
    </source>
</evidence>
<gene>
    <name evidence="2" type="ORF">GA0074694_2608</name>
</gene>
<proteinExistence type="predicted"/>
<dbReference type="EMBL" id="FMHU01000001">
    <property type="protein sequence ID" value="SCL19213.1"/>
    <property type="molecule type" value="Genomic_DNA"/>
</dbReference>
<dbReference type="InterPro" id="IPR008497">
    <property type="entry name" value="DUF779"/>
</dbReference>
<evidence type="ECO:0000313" key="3">
    <source>
        <dbReference type="Proteomes" id="UP000198906"/>
    </source>
</evidence>
<dbReference type="Pfam" id="PF05610">
    <property type="entry name" value="DUF779"/>
    <property type="match status" value="1"/>
</dbReference>
<evidence type="ECO:0008006" key="4">
    <source>
        <dbReference type="Google" id="ProtNLM"/>
    </source>
</evidence>
<dbReference type="STRING" id="47866.GA0074694_2608"/>
<name>A0A1C6RPS7_9ACTN</name>
<accession>A0A1C6RPS7</accession>
<organism evidence="2 3">
    <name type="scientific">Micromonospora inyonensis</name>
    <dbReference type="NCBI Taxonomy" id="47866"/>
    <lineage>
        <taxon>Bacteria</taxon>
        <taxon>Bacillati</taxon>
        <taxon>Actinomycetota</taxon>
        <taxon>Actinomycetes</taxon>
        <taxon>Micromonosporales</taxon>
        <taxon>Micromonosporaceae</taxon>
        <taxon>Micromonospora</taxon>
    </lineage>
</organism>
<keyword evidence="3" id="KW-1185">Reference proteome</keyword>
<sequence>MPGGPDAVEPGSPGTTAPPVSLTPDAGTAAPPVSLTPAAAELIRSLRERHGPLMFHQSGGCCDGSAPMCFPAGEFRTGASDVRLAALEVEGVPEPVEFWMSASQWELWRHTTLAVDVVPGRGSGFSLEAPEGVRFLIRSDLAT</sequence>
<dbReference type="Proteomes" id="UP000198906">
    <property type="component" value="Unassembled WGS sequence"/>
</dbReference>
<protein>
    <recommendedName>
        <fullName evidence="4">UDP-glucose 4-epimerase</fullName>
    </recommendedName>
</protein>
<dbReference type="AlphaFoldDB" id="A0A1C6RPS7"/>
<evidence type="ECO:0000256" key="1">
    <source>
        <dbReference type="SAM" id="MobiDB-lite"/>
    </source>
</evidence>
<feature type="region of interest" description="Disordered" evidence="1">
    <location>
        <begin position="1"/>
        <end position="33"/>
    </location>
</feature>
<reference evidence="3" key="1">
    <citation type="submission" date="2016-06" db="EMBL/GenBank/DDBJ databases">
        <authorList>
            <person name="Varghese N."/>
        </authorList>
    </citation>
    <scope>NUCLEOTIDE SEQUENCE [LARGE SCALE GENOMIC DNA]</scope>
    <source>
        <strain evidence="3">DSM 46123</strain>
    </source>
</reference>
<dbReference type="RefSeq" id="WP_091457477.1">
    <property type="nucleotide sequence ID" value="NZ_FMHU01000001.1"/>
</dbReference>
<dbReference type="PIRSF" id="PIRSF009151">
    <property type="entry name" value="DUF779"/>
    <property type="match status" value="1"/>
</dbReference>